<sequence>MGLHIKNPAWILCRRRRTVPQPEDLYPVVQNIFADRGTNSLEGGVHQNTIRKLGSFGTRPHMTDCHYDPWMTQTISNLEESFPLDNNTRKKYQASASLFPYSQECFETTKI</sequence>
<dbReference type="OrthoDB" id="2279551at2759"/>
<protein>
    <submittedName>
        <fullName evidence="1">Uncharacterized protein</fullName>
    </submittedName>
</protein>
<comment type="caution">
    <text evidence="1">The sequence shown here is derived from an EMBL/GenBank/DDBJ whole genome shotgun (WGS) entry which is preliminary data.</text>
</comment>
<proteinExistence type="predicted"/>
<name>A0A8H7RQS5_9FUNG</name>
<evidence type="ECO:0000313" key="2">
    <source>
        <dbReference type="Proteomes" id="UP000646827"/>
    </source>
</evidence>
<evidence type="ECO:0000313" key="1">
    <source>
        <dbReference type="EMBL" id="KAG2215456.1"/>
    </source>
</evidence>
<dbReference type="EMBL" id="JAEPRB010000516">
    <property type="protein sequence ID" value="KAG2215456.1"/>
    <property type="molecule type" value="Genomic_DNA"/>
</dbReference>
<keyword evidence="2" id="KW-1185">Reference proteome</keyword>
<accession>A0A8H7RQS5</accession>
<dbReference type="Proteomes" id="UP000646827">
    <property type="component" value="Unassembled WGS sequence"/>
</dbReference>
<gene>
    <name evidence="1" type="ORF">INT45_014292</name>
</gene>
<reference evidence="1 2" key="1">
    <citation type="submission" date="2020-12" db="EMBL/GenBank/DDBJ databases">
        <title>Metabolic potential, ecology and presence of endohyphal bacteria is reflected in genomic diversity of Mucoromycotina.</title>
        <authorList>
            <person name="Muszewska A."/>
            <person name="Okrasinska A."/>
            <person name="Steczkiewicz K."/>
            <person name="Drgas O."/>
            <person name="Orlowska M."/>
            <person name="Perlinska-Lenart U."/>
            <person name="Aleksandrzak-Piekarczyk T."/>
            <person name="Szatraj K."/>
            <person name="Zielenkiewicz U."/>
            <person name="Pilsyk S."/>
            <person name="Malc E."/>
            <person name="Mieczkowski P."/>
            <person name="Kruszewska J.S."/>
            <person name="Biernat P."/>
            <person name="Pawlowska J."/>
        </authorList>
    </citation>
    <scope>NUCLEOTIDE SEQUENCE [LARGE SCALE GENOMIC DNA]</scope>
    <source>
        <strain evidence="1 2">CBS 142.35</strain>
    </source>
</reference>
<dbReference type="AlphaFoldDB" id="A0A8H7RQS5"/>
<organism evidence="1 2">
    <name type="scientific">Circinella minor</name>
    <dbReference type="NCBI Taxonomy" id="1195481"/>
    <lineage>
        <taxon>Eukaryota</taxon>
        <taxon>Fungi</taxon>
        <taxon>Fungi incertae sedis</taxon>
        <taxon>Mucoromycota</taxon>
        <taxon>Mucoromycotina</taxon>
        <taxon>Mucoromycetes</taxon>
        <taxon>Mucorales</taxon>
        <taxon>Lichtheimiaceae</taxon>
        <taxon>Circinella</taxon>
    </lineage>
</organism>